<comment type="subcellular location">
    <subcellularLocation>
        <location evidence="1">Cell inner membrane</location>
        <topology evidence="1">Multi-pass membrane protein</topology>
    </subcellularLocation>
</comment>
<feature type="transmembrane region" description="Helical" evidence="9">
    <location>
        <begin position="47"/>
        <end position="64"/>
    </location>
</feature>
<reference evidence="11 12" key="1">
    <citation type="submission" date="2016-10" db="EMBL/GenBank/DDBJ databases">
        <authorList>
            <person name="de Groot N.N."/>
        </authorList>
    </citation>
    <scope>NUCLEOTIDE SEQUENCE [LARGE SCALE GENOMIC DNA]</scope>
    <source>
        <strain evidence="11 12">CGMCC 1.7727</strain>
    </source>
</reference>
<keyword evidence="3" id="KW-1003">Cell membrane</keyword>
<dbReference type="OrthoDB" id="9815614at2"/>
<dbReference type="RefSeq" id="WP_089740208.1">
    <property type="nucleotide sequence ID" value="NZ_FOGL01000005.1"/>
</dbReference>
<evidence type="ECO:0000259" key="10">
    <source>
        <dbReference type="Pfam" id="PF04290"/>
    </source>
</evidence>
<gene>
    <name evidence="11" type="ORF">SAMN04487944_105146</name>
</gene>
<organism evidence="11 12">
    <name type="scientific">Gracilibacillus ureilyticus</name>
    <dbReference type="NCBI Taxonomy" id="531814"/>
    <lineage>
        <taxon>Bacteria</taxon>
        <taxon>Bacillati</taxon>
        <taxon>Bacillota</taxon>
        <taxon>Bacilli</taxon>
        <taxon>Bacillales</taxon>
        <taxon>Bacillaceae</taxon>
        <taxon>Gracilibacillus</taxon>
    </lineage>
</organism>
<keyword evidence="4" id="KW-0997">Cell inner membrane</keyword>
<comment type="similarity">
    <text evidence="8">Belongs to the TRAP transporter small permease family.</text>
</comment>
<keyword evidence="2" id="KW-0813">Transport</keyword>
<dbReference type="InterPro" id="IPR007387">
    <property type="entry name" value="TRAP_DctQ"/>
</dbReference>
<dbReference type="PANTHER" id="PTHR35011:SF2">
    <property type="entry name" value="2,3-DIKETO-L-GULONATE TRAP TRANSPORTER SMALL PERMEASE PROTEIN YIAM"/>
    <property type="match status" value="1"/>
</dbReference>
<feature type="transmembrane region" description="Helical" evidence="9">
    <location>
        <begin position="85"/>
        <end position="115"/>
    </location>
</feature>
<dbReference type="Proteomes" id="UP000199687">
    <property type="component" value="Unassembled WGS sequence"/>
</dbReference>
<feature type="transmembrane region" description="Helical" evidence="9">
    <location>
        <begin position="12"/>
        <end position="32"/>
    </location>
</feature>
<evidence type="ECO:0000256" key="6">
    <source>
        <dbReference type="ARBA" id="ARBA00022989"/>
    </source>
</evidence>
<keyword evidence="7 9" id="KW-0472">Membrane</keyword>
<accession>A0A1H9PU22</accession>
<evidence type="ECO:0000313" key="12">
    <source>
        <dbReference type="Proteomes" id="UP000199687"/>
    </source>
</evidence>
<feature type="transmembrane region" description="Helical" evidence="9">
    <location>
        <begin position="127"/>
        <end position="149"/>
    </location>
</feature>
<evidence type="ECO:0000256" key="2">
    <source>
        <dbReference type="ARBA" id="ARBA00022448"/>
    </source>
</evidence>
<keyword evidence="12" id="KW-1185">Reference proteome</keyword>
<name>A0A1H9PU22_9BACI</name>
<dbReference type="STRING" id="531814.SAMN04487944_105146"/>
<evidence type="ECO:0000256" key="5">
    <source>
        <dbReference type="ARBA" id="ARBA00022692"/>
    </source>
</evidence>
<evidence type="ECO:0000256" key="9">
    <source>
        <dbReference type="SAM" id="Phobius"/>
    </source>
</evidence>
<evidence type="ECO:0000256" key="4">
    <source>
        <dbReference type="ARBA" id="ARBA00022519"/>
    </source>
</evidence>
<protein>
    <submittedName>
        <fullName evidence="11">TRAP-type C4-dicarboxylate transport system, small permease component</fullName>
    </submittedName>
</protein>
<evidence type="ECO:0000313" key="11">
    <source>
        <dbReference type="EMBL" id="SER51628.1"/>
    </source>
</evidence>
<feature type="domain" description="Tripartite ATP-independent periplasmic transporters DctQ component" evidence="10">
    <location>
        <begin position="23"/>
        <end position="152"/>
    </location>
</feature>
<dbReference type="AlphaFoldDB" id="A0A1H9PU22"/>
<proteinExistence type="inferred from homology"/>
<keyword evidence="6 9" id="KW-1133">Transmembrane helix</keyword>
<evidence type="ECO:0000256" key="1">
    <source>
        <dbReference type="ARBA" id="ARBA00004429"/>
    </source>
</evidence>
<dbReference type="Pfam" id="PF04290">
    <property type="entry name" value="DctQ"/>
    <property type="match status" value="1"/>
</dbReference>
<dbReference type="InterPro" id="IPR055348">
    <property type="entry name" value="DctQ"/>
</dbReference>
<evidence type="ECO:0000256" key="8">
    <source>
        <dbReference type="ARBA" id="ARBA00038436"/>
    </source>
</evidence>
<evidence type="ECO:0000256" key="3">
    <source>
        <dbReference type="ARBA" id="ARBA00022475"/>
    </source>
</evidence>
<sequence length="160" mass="17950">MEFAKKQLDNALSTICIGLFGFLVILVTWQVITRFVLNNPSVFSEELAKYCFVWIVLIGSAIVFGEKGHMAVEMVKEQFPKKIRIITEVIIEMINAVFALFVLLIGGIAAVEIAWNQANATLQIPVGYLYAVMPISGLCIMFYCVYNIYQLISNRALTNT</sequence>
<dbReference type="EMBL" id="FOGL01000005">
    <property type="protein sequence ID" value="SER51628.1"/>
    <property type="molecule type" value="Genomic_DNA"/>
</dbReference>
<dbReference type="GO" id="GO:0015740">
    <property type="term" value="P:C4-dicarboxylate transport"/>
    <property type="evidence" value="ECO:0007669"/>
    <property type="project" value="TreeGrafter"/>
</dbReference>
<dbReference type="GO" id="GO:0022857">
    <property type="term" value="F:transmembrane transporter activity"/>
    <property type="evidence" value="ECO:0007669"/>
    <property type="project" value="TreeGrafter"/>
</dbReference>
<evidence type="ECO:0000256" key="7">
    <source>
        <dbReference type="ARBA" id="ARBA00023136"/>
    </source>
</evidence>
<keyword evidence="5 9" id="KW-0812">Transmembrane</keyword>
<dbReference type="GO" id="GO:0005886">
    <property type="term" value="C:plasma membrane"/>
    <property type="evidence" value="ECO:0007669"/>
    <property type="project" value="UniProtKB-SubCell"/>
</dbReference>
<dbReference type="PANTHER" id="PTHR35011">
    <property type="entry name" value="2,3-DIKETO-L-GULONATE TRAP TRANSPORTER SMALL PERMEASE PROTEIN YIAM"/>
    <property type="match status" value="1"/>
</dbReference>